<protein>
    <submittedName>
        <fullName evidence="1">Uncharacterized protein</fullName>
    </submittedName>
</protein>
<dbReference type="PATRIC" id="fig|1107881.3.peg.2869"/>
<organism evidence="1 2">
    <name type="scientific">Sinorhizobium meliloti CCNWSX0020</name>
    <dbReference type="NCBI Taxonomy" id="1107881"/>
    <lineage>
        <taxon>Bacteria</taxon>
        <taxon>Pseudomonadati</taxon>
        <taxon>Pseudomonadota</taxon>
        <taxon>Alphaproteobacteria</taxon>
        <taxon>Hyphomicrobiales</taxon>
        <taxon>Rhizobiaceae</taxon>
        <taxon>Sinorhizobium/Ensifer group</taxon>
        <taxon>Sinorhizobium</taxon>
    </lineage>
</organism>
<evidence type="ECO:0000313" key="2">
    <source>
        <dbReference type="Proteomes" id="UP000004038"/>
    </source>
</evidence>
<accession>H0G045</accession>
<dbReference type="EMBL" id="AGVV01000024">
    <property type="protein sequence ID" value="EHK77301.1"/>
    <property type="molecule type" value="Genomic_DNA"/>
</dbReference>
<evidence type="ECO:0000313" key="1">
    <source>
        <dbReference type="EMBL" id="EHK77301.1"/>
    </source>
</evidence>
<sequence>MERSRLEVRHPSIRQTSICSSASSILLASASIKTTMRYAHVLDEEVAETLESLFNSKRAQRKNK</sequence>
<dbReference type="Proteomes" id="UP000004038">
    <property type="component" value="Unassembled WGS sequence"/>
</dbReference>
<gene>
    <name evidence="1" type="ORF">SM0020_14147</name>
</gene>
<proteinExistence type="predicted"/>
<reference evidence="1 2" key="1">
    <citation type="journal article" date="2012" name="J. Bacteriol.">
        <title>Draft Genome Sequence of Sinorhizobium meliloti CCNWSX0020, a Nitrogen-Fixing Symbiont with Copper Tolerance Capability Isolated from Lead-Zinc Mine Tailings.</title>
        <authorList>
            <person name="Li Z."/>
            <person name="Ma Z."/>
            <person name="Hao X."/>
            <person name="Wei G."/>
        </authorList>
    </citation>
    <scope>NUCLEOTIDE SEQUENCE [LARGE SCALE GENOMIC DNA]</scope>
    <source>
        <strain evidence="1 2">CCNWSX0020</strain>
    </source>
</reference>
<name>H0G045_RHIML</name>
<dbReference type="AlphaFoldDB" id="H0G045"/>